<dbReference type="PROSITE" id="PS00409">
    <property type="entry name" value="PROKAR_NTER_METHYL"/>
    <property type="match status" value="1"/>
</dbReference>
<dbReference type="NCBIfam" id="TIGR02532">
    <property type="entry name" value="IV_pilin_GFxxxE"/>
    <property type="match status" value="1"/>
</dbReference>
<sequence>MEAGKHKESGFTLVEISIVLVIIGLLLGGVLKGQSMIENAKAKALVNEFRAVWTMTNSYKDIFKATPGDDAFAVDHHPNATVSTSKPGDEKIDGGWTGADLPTAANEASLFWQHVRLAGMATGTANSGRARNVVGGPLGITSNGDRVNSPAGVVGQYFICSGNIPGRLARAVDIALDDQIATTGQVFAAKETGVAIEKPTAAVAYEDGALFTVCLAI</sequence>
<keyword evidence="1" id="KW-0472">Membrane</keyword>
<dbReference type="Pfam" id="PF07963">
    <property type="entry name" value="N_methyl"/>
    <property type="match status" value="1"/>
</dbReference>
<evidence type="ECO:0000313" key="2">
    <source>
        <dbReference type="EMBL" id="MCA1857097.1"/>
    </source>
</evidence>
<protein>
    <submittedName>
        <fullName evidence="2">Prepilin-type N-terminal cleavage/methylation domain-containing protein</fullName>
    </submittedName>
</protein>
<keyword evidence="1" id="KW-0812">Transmembrane</keyword>
<name>A0ABS7YDG8_9BURK</name>
<gene>
    <name evidence="2" type="ORF">LE190_14340</name>
</gene>
<dbReference type="InterPro" id="IPR012902">
    <property type="entry name" value="N_methyl_site"/>
</dbReference>
<evidence type="ECO:0000256" key="1">
    <source>
        <dbReference type="SAM" id="Phobius"/>
    </source>
</evidence>
<feature type="transmembrane region" description="Helical" evidence="1">
    <location>
        <begin position="12"/>
        <end position="31"/>
    </location>
</feature>
<dbReference type="InterPro" id="IPR045584">
    <property type="entry name" value="Pilin-like"/>
</dbReference>
<dbReference type="RefSeq" id="WP_225239339.1">
    <property type="nucleotide sequence ID" value="NZ_JAHYBX010000005.1"/>
</dbReference>
<keyword evidence="1" id="KW-1133">Transmembrane helix</keyword>
<organism evidence="2 3">
    <name type="scientific">Massilia hydrophila</name>
    <dbReference type="NCBI Taxonomy" id="3044279"/>
    <lineage>
        <taxon>Bacteria</taxon>
        <taxon>Pseudomonadati</taxon>
        <taxon>Pseudomonadota</taxon>
        <taxon>Betaproteobacteria</taxon>
        <taxon>Burkholderiales</taxon>
        <taxon>Oxalobacteraceae</taxon>
        <taxon>Telluria group</taxon>
        <taxon>Massilia</taxon>
    </lineage>
</organism>
<dbReference type="EMBL" id="JAHYBX010000005">
    <property type="protein sequence ID" value="MCA1857097.1"/>
    <property type="molecule type" value="Genomic_DNA"/>
</dbReference>
<proteinExistence type="predicted"/>
<reference evidence="2 3" key="1">
    <citation type="submission" date="2021-07" db="EMBL/GenBank/DDBJ databases">
        <title>Characterization of Violacein-producing bacteria and related species.</title>
        <authorList>
            <person name="Wilson H.S."/>
            <person name="De Leon M.E."/>
        </authorList>
    </citation>
    <scope>NUCLEOTIDE SEQUENCE [LARGE SCALE GENOMIC DNA]</scope>
    <source>
        <strain evidence="2 3">HSC-2F05</strain>
    </source>
</reference>
<evidence type="ECO:0000313" key="3">
    <source>
        <dbReference type="Proteomes" id="UP001198602"/>
    </source>
</evidence>
<accession>A0ABS7YDG8</accession>
<keyword evidence="3" id="KW-1185">Reference proteome</keyword>
<comment type="caution">
    <text evidence="2">The sequence shown here is derived from an EMBL/GenBank/DDBJ whole genome shotgun (WGS) entry which is preliminary data.</text>
</comment>
<dbReference type="Proteomes" id="UP001198602">
    <property type="component" value="Unassembled WGS sequence"/>
</dbReference>
<dbReference type="SUPFAM" id="SSF54523">
    <property type="entry name" value="Pili subunits"/>
    <property type="match status" value="1"/>
</dbReference>